<organism evidence="3">
    <name type="scientific">Blastocystis hominis</name>
    <dbReference type="NCBI Taxonomy" id="12968"/>
    <lineage>
        <taxon>Eukaryota</taxon>
        <taxon>Sar</taxon>
        <taxon>Stramenopiles</taxon>
        <taxon>Bigyra</taxon>
        <taxon>Opalozoa</taxon>
        <taxon>Opalinata</taxon>
        <taxon>Blastocystidae</taxon>
        <taxon>Blastocystis</taxon>
    </lineage>
</organism>
<evidence type="ECO:0000313" key="4">
    <source>
        <dbReference type="Proteomes" id="UP000008312"/>
    </source>
</evidence>
<dbReference type="InterPro" id="IPR036915">
    <property type="entry name" value="Cyclin-like_sf"/>
</dbReference>
<dbReference type="GO" id="GO:0006357">
    <property type="term" value="P:regulation of transcription by RNA polymerase II"/>
    <property type="evidence" value="ECO:0007669"/>
    <property type="project" value="InterPro"/>
</dbReference>
<evidence type="ECO:0000256" key="1">
    <source>
        <dbReference type="SAM" id="MobiDB-lite"/>
    </source>
</evidence>
<dbReference type="PANTHER" id="PTHR10026">
    <property type="entry name" value="CYCLIN"/>
    <property type="match status" value="1"/>
</dbReference>
<evidence type="ECO:0000313" key="3">
    <source>
        <dbReference type="EMBL" id="CBK19606.2"/>
    </source>
</evidence>
<keyword evidence="4" id="KW-1185">Reference proteome</keyword>
<evidence type="ECO:0000259" key="2">
    <source>
        <dbReference type="Pfam" id="PF02984"/>
    </source>
</evidence>
<dbReference type="Proteomes" id="UP000008312">
    <property type="component" value="Unassembled WGS sequence"/>
</dbReference>
<feature type="region of interest" description="Disordered" evidence="1">
    <location>
        <begin position="151"/>
        <end position="170"/>
    </location>
</feature>
<dbReference type="Gene3D" id="1.10.472.10">
    <property type="entry name" value="Cyclin-like"/>
    <property type="match status" value="1"/>
</dbReference>
<dbReference type="GO" id="GO:0016538">
    <property type="term" value="F:cyclin-dependent protein serine/threonine kinase regulator activity"/>
    <property type="evidence" value="ECO:0007669"/>
    <property type="project" value="InterPro"/>
</dbReference>
<dbReference type="GeneID" id="24917382"/>
<feature type="domain" description="Cyclin C-terminal" evidence="2">
    <location>
        <begin position="63"/>
        <end position="152"/>
    </location>
</feature>
<dbReference type="RefSeq" id="XP_012893654.1">
    <property type="nucleotide sequence ID" value="XM_013038200.1"/>
</dbReference>
<accession>D8LUW7</accession>
<feature type="compositionally biased region" description="Polar residues" evidence="1">
    <location>
        <begin position="159"/>
        <end position="170"/>
    </location>
</feature>
<protein>
    <recommendedName>
        <fullName evidence="2">Cyclin C-terminal domain-containing protein</fullName>
    </recommendedName>
</protein>
<gene>
    <name evidence="3" type="ORF">GSBLH_T00000060001</name>
</gene>
<dbReference type="EMBL" id="FN668638">
    <property type="protein sequence ID" value="CBK19606.2"/>
    <property type="molecule type" value="Genomic_DNA"/>
</dbReference>
<dbReference type="CDD" id="cd20546">
    <property type="entry name" value="CYCLIN_SpCG1C_ScCTK2-like_rpt2"/>
    <property type="match status" value="1"/>
</dbReference>
<dbReference type="InterPro" id="IPR004367">
    <property type="entry name" value="Cyclin_C-dom"/>
</dbReference>
<reference evidence="3" key="1">
    <citation type="submission" date="2010-02" db="EMBL/GenBank/DDBJ databases">
        <title>Sequencing and annotation of the Blastocystis hominis genome.</title>
        <authorList>
            <person name="Wincker P."/>
        </authorList>
    </citation>
    <scope>NUCLEOTIDE SEQUENCE</scope>
    <source>
        <strain evidence="3">Singapore isolate B</strain>
    </source>
</reference>
<dbReference type="Pfam" id="PF02984">
    <property type="entry name" value="Cyclin_C"/>
    <property type="match status" value="1"/>
</dbReference>
<dbReference type="OrthoDB" id="10264655at2759"/>
<dbReference type="AlphaFoldDB" id="D8LUW7"/>
<dbReference type="InterPro" id="IPR043198">
    <property type="entry name" value="Cyclin/Ssn8"/>
</dbReference>
<proteinExistence type="predicted"/>
<dbReference type="SUPFAM" id="SSF47954">
    <property type="entry name" value="Cyclin-like"/>
    <property type="match status" value="1"/>
</dbReference>
<dbReference type="InParanoid" id="D8LUW7"/>
<name>D8LUW7_BLAHO</name>
<sequence length="170" mass="19427">MIAQHFIDIQQKRKPDPADCKEIKMKLLLAERIILNVLSFDLIVEQPYNTIITLSQSLKVSDEVQCAWRFANDSIYSTASIQYTAKTIAAACVYLAIRVLKKMPPENAVPTLLDMCGTDEAVLMRCCDCLKALYPNFDKQFLCRVCSKERKKEKESEQASRQINKQTSKQ</sequence>